<comment type="caution">
    <text evidence="2">The sequence shown here is derived from an EMBL/GenBank/DDBJ whole genome shotgun (WGS) entry which is preliminary data.</text>
</comment>
<reference evidence="2" key="1">
    <citation type="submission" date="2021-05" db="EMBL/GenBank/DDBJ databases">
        <authorList>
            <person name="Pietrasiak N."/>
            <person name="Ward R."/>
            <person name="Stajich J.E."/>
            <person name="Kurbessoian T."/>
        </authorList>
    </citation>
    <scope>NUCLEOTIDE SEQUENCE</scope>
    <source>
        <strain evidence="2">CPER-KK1</strain>
    </source>
</reference>
<dbReference type="NCBIfam" id="TIGR02588">
    <property type="entry name" value="TIGR02588 family protein"/>
    <property type="match status" value="1"/>
</dbReference>
<feature type="transmembrane region" description="Helical" evidence="1">
    <location>
        <begin position="21"/>
        <end position="43"/>
    </location>
</feature>
<gene>
    <name evidence="2" type="ORF">KME25_19120</name>
</gene>
<keyword evidence="1" id="KW-0812">Transmembrane</keyword>
<evidence type="ECO:0000256" key="1">
    <source>
        <dbReference type="SAM" id="Phobius"/>
    </source>
</evidence>
<reference evidence="2" key="2">
    <citation type="journal article" date="2022" name="Microbiol. Resour. Announc.">
        <title>Metagenome Sequencing to Explore Phylogenomics of Terrestrial Cyanobacteria.</title>
        <authorList>
            <person name="Ward R.D."/>
            <person name="Stajich J.E."/>
            <person name="Johansen J.R."/>
            <person name="Huntemann M."/>
            <person name="Clum A."/>
            <person name="Foster B."/>
            <person name="Foster B."/>
            <person name="Roux S."/>
            <person name="Palaniappan K."/>
            <person name="Varghese N."/>
            <person name="Mukherjee S."/>
            <person name="Reddy T.B.K."/>
            <person name="Daum C."/>
            <person name="Copeland A."/>
            <person name="Chen I.A."/>
            <person name="Ivanova N.N."/>
            <person name="Kyrpides N.C."/>
            <person name="Shapiro N."/>
            <person name="Eloe-Fadrosh E.A."/>
            <person name="Pietrasiak N."/>
        </authorList>
    </citation>
    <scope>NUCLEOTIDE SEQUENCE</scope>
    <source>
        <strain evidence="2">CPER-KK1</strain>
    </source>
</reference>
<protein>
    <submittedName>
        <fullName evidence="2">TIGR02588 family protein</fullName>
    </submittedName>
</protein>
<organism evidence="2 3">
    <name type="scientific">Symplocastrum torsivum CPER-KK1</name>
    <dbReference type="NCBI Taxonomy" id="450513"/>
    <lineage>
        <taxon>Bacteria</taxon>
        <taxon>Bacillati</taxon>
        <taxon>Cyanobacteriota</taxon>
        <taxon>Cyanophyceae</taxon>
        <taxon>Oscillatoriophycideae</taxon>
        <taxon>Oscillatoriales</taxon>
        <taxon>Microcoleaceae</taxon>
        <taxon>Symplocastrum</taxon>
    </lineage>
</organism>
<dbReference type="Proteomes" id="UP000753908">
    <property type="component" value="Unassembled WGS sequence"/>
</dbReference>
<accession>A0A951PM72</accession>
<name>A0A951PM72_9CYAN</name>
<evidence type="ECO:0000313" key="3">
    <source>
        <dbReference type="Proteomes" id="UP000753908"/>
    </source>
</evidence>
<dbReference type="InterPro" id="IPR013417">
    <property type="entry name" value="CHP02588"/>
</dbReference>
<keyword evidence="1" id="KW-0472">Membrane</keyword>
<sequence length="138" mass="15268">MNDTDSSPQVKQKLERSPAEWTTFSIALLILAAIVGLIIYKWVTQQNRPPVLSVTPNPEIREVPGQYYVPFSITNTGGETAESVQVIAELSINGEVEESGEQQIDFLASGEKEEGAFVFSRDPREGELNIRVASYKLP</sequence>
<dbReference type="AlphaFoldDB" id="A0A951PM72"/>
<evidence type="ECO:0000313" key="2">
    <source>
        <dbReference type="EMBL" id="MBW4546535.1"/>
    </source>
</evidence>
<keyword evidence="1" id="KW-1133">Transmembrane helix</keyword>
<proteinExistence type="predicted"/>
<dbReference type="EMBL" id="JAHHIF010000026">
    <property type="protein sequence ID" value="MBW4546535.1"/>
    <property type="molecule type" value="Genomic_DNA"/>
</dbReference>